<dbReference type="InterPro" id="IPR007156">
    <property type="entry name" value="MamQ_LemA"/>
</dbReference>
<dbReference type="AlphaFoldDB" id="A0A1F8EEH6"/>
<dbReference type="Proteomes" id="UP000176893">
    <property type="component" value="Unassembled WGS sequence"/>
</dbReference>
<comment type="caution">
    <text evidence="7">The sequence shown here is derived from an EMBL/GenBank/DDBJ whole genome shotgun (WGS) entry which is preliminary data.</text>
</comment>
<accession>A0A1F8EEH6</accession>
<dbReference type="Gene3D" id="1.20.1440.20">
    <property type="entry name" value="LemA-like domain"/>
    <property type="match status" value="1"/>
</dbReference>
<name>A0A1F8EEH6_9BACT</name>
<comment type="subcellular location">
    <subcellularLocation>
        <location evidence="1">Membrane</location>
        <topology evidence="1">Single-pass membrane protein</topology>
    </subcellularLocation>
</comment>
<protein>
    <submittedName>
        <fullName evidence="7">LemA family protein</fullName>
    </submittedName>
</protein>
<dbReference type="Pfam" id="PF04011">
    <property type="entry name" value="LemA"/>
    <property type="match status" value="1"/>
</dbReference>
<proteinExistence type="inferred from homology"/>
<evidence type="ECO:0000256" key="3">
    <source>
        <dbReference type="ARBA" id="ARBA00022692"/>
    </source>
</evidence>
<evidence type="ECO:0000256" key="6">
    <source>
        <dbReference type="SAM" id="Phobius"/>
    </source>
</evidence>
<reference evidence="7 8" key="1">
    <citation type="journal article" date="2016" name="Nat. Commun.">
        <title>Thousands of microbial genomes shed light on interconnected biogeochemical processes in an aquifer system.</title>
        <authorList>
            <person name="Anantharaman K."/>
            <person name="Brown C.T."/>
            <person name="Hug L.A."/>
            <person name="Sharon I."/>
            <person name="Castelle C.J."/>
            <person name="Probst A.J."/>
            <person name="Thomas B.C."/>
            <person name="Singh A."/>
            <person name="Wilkins M.J."/>
            <person name="Karaoz U."/>
            <person name="Brodie E.L."/>
            <person name="Williams K.H."/>
            <person name="Hubbard S.S."/>
            <person name="Banfield J.F."/>
        </authorList>
    </citation>
    <scope>NUCLEOTIDE SEQUENCE [LARGE SCALE GENOMIC DNA]</scope>
</reference>
<evidence type="ECO:0000256" key="2">
    <source>
        <dbReference type="ARBA" id="ARBA00008854"/>
    </source>
</evidence>
<dbReference type="PANTHER" id="PTHR34478:SF2">
    <property type="entry name" value="MEMBRANE PROTEIN"/>
    <property type="match status" value="1"/>
</dbReference>
<dbReference type="STRING" id="1802661.A2649_02690"/>
<dbReference type="SUPFAM" id="SSF140478">
    <property type="entry name" value="LemA-like"/>
    <property type="match status" value="1"/>
</dbReference>
<evidence type="ECO:0000313" key="8">
    <source>
        <dbReference type="Proteomes" id="UP000176893"/>
    </source>
</evidence>
<organism evidence="7 8">
    <name type="scientific">Candidatus Yanofskybacteria bacterium RIFCSPHIGHO2_01_FULL_41_26</name>
    <dbReference type="NCBI Taxonomy" id="1802661"/>
    <lineage>
        <taxon>Bacteria</taxon>
        <taxon>Candidatus Yanofskyibacteriota</taxon>
    </lineage>
</organism>
<keyword evidence="3 6" id="KW-0812">Transmembrane</keyword>
<dbReference type="GO" id="GO:0016020">
    <property type="term" value="C:membrane"/>
    <property type="evidence" value="ECO:0007669"/>
    <property type="project" value="UniProtKB-SubCell"/>
</dbReference>
<gene>
    <name evidence="7" type="ORF">A2649_02690</name>
</gene>
<evidence type="ECO:0000256" key="5">
    <source>
        <dbReference type="ARBA" id="ARBA00023136"/>
    </source>
</evidence>
<feature type="transmembrane region" description="Helical" evidence="6">
    <location>
        <begin position="6"/>
        <end position="28"/>
    </location>
</feature>
<evidence type="ECO:0000256" key="1">
    <source>
        <dbReference type="ARBA" id="ARBA00004167"/>
    </source>
</evidence>
<sequence>MGKWTLGVVGVIVAAILIGGCAVGGTVLNSYNTLVTKSEATRASWGQVENVYQRRADLVPNLVETARGYAIHENETFVAVTEARAKVGQVNIKADQIPNAAALAQFQQTQGELSSAMTRLMVVMEKYPELKANENFLRLQDQIEGTENRISVERMRYNKSAADYNSTRNVFPTNLVANWFGFEVFPYFKAEEGANKAPKVDFRDLRK</sequence>
<evidence type="ECO:0000256" key="4">
    <source>
        <dbReference type="ARBA" id="ARBA00022989"/>
    </source>
</evidence>
<dbReference type="EMBL" id="MGJB01000015">
    <property type="protein sequence ID" value="OGM98518.1"/>
    <property type="molecule type" value="Genomic_DNA"/>
</dbReference>
<comment type="similarity">
    <text evidence="2">Belongs to the LemA family.</text>
</comment>
<dbReference type="InterPro" id="IPR023353">
    <property type="entry name" value="LemA-like_dom_sf"/>
</dbReference>
<dbReference type="PANTHER" id="PTHR34478">
    <property type="entry name" value="PROTEIN LEMA"/>
    <property type="match status" value="1"/>
</dbReference>
<keyword evidence="5 6" id="KW-0472">Membrane</keyword>
<evidence type="ECO:0000313" key="7">
    <source>
        <dbReference type="EMBL" id="OGM98518.1"/>
    </source>
</evidence>
<dbReference type="PROSITE" id="PS51257">
    <property type="entry name" value="PROKAR_LIPOPROTEIN"/>
    <property type="match status" value="1"/>
</dbReference>
<keyword evidence="4 6" id="KW-1133">Transmembrane helix</keyword>